<dbReference type="InterPro" id="IPR006140">
    <property type="entry name" value="D-isomer_DH_NAD-bd"/>
</dbReference>
<accession>A0A425XZC3</accession>
<keyword evidence="2" id="KW-0520">NAD</keyword>
<dbReference type="Pfam" id="PF02826">
    <property type="entry name" value="2-Hacid_dh_C"/>
    <property type="match status" value="1"/>
</dbReference>
<feature type="domain" description="D-isomer specific 2-hydroxyacid dehydrogenase NAD-binding" evidence="3">
    <location>
        <begin position="102"/>
        <end position="274"/>
    </location>
</feature>
<dbReference type="InterPro" id="IPR036291">
    <property type="entry name" value="NAD(P)-bd_dom_sf"/>
</dbReference>
<evidence type="ECO:0000256" key="1">
    <source>
        <dbReference type="ARBA" id="ARBA00023002"/>
    </source>
</evidence>
<dbReference type="SUPFAM" id="SSF52283">
    <property type="entry name" value="Formate/glycerate dehydrogenase catalytic domain-like"/>
    <property type="match status" value="1"/>
</dbReference>
<dbReference type="OrthoDB" id="9777288at2"/>
<dbReference type="GO" id="GO:0051287">
    <property type="term" value="F:NAD binding"/>
    <property type="evidence" value="ECO:0007669"/>
    <property type="project" value="InterPro"/>
</dbReference>
<gene>
    <name evidence="4" type="ORF">DWB61_12745</name>
</gene>
<dbReference type="PANTHER" id="PTHR43333">
    <property type="entry name" value="2-HACID_DH_C DOMAIN-CONTAINING PROTEIN"/>
    <property type="match status" value="1"/>
</dbReference>
<dbReference type="SUPFAM" id="SSF51735">
    <property type="entry name" value="NAD(P)-binding Rossmann-fold domains"/>
    <property type="match status" value="1"/>
</dbReference>
<dbReference type="CDD" id="cd12164">
    <property type="entry name" value="GDH_like_2"/>
    <property type="match status" value="1"/>
</dbReference>
<dbReference type="GO" id="GO:0016491">
    <property type="term" value="F:oxidoreductase activity"/>
    <property type="evidence" value="ECO:0007669"/>
    <property type="project" value="UniProtKB-KW"/>
</dbReference>
<dbReference type="Proteomes" id="UP000285794">
    <property type="component" value="Unassembled WGS sequence"/>
</dbReference>
<protein>
    <submittedName>
        <fullName evidence="4">Glyoxylate/hydroxypyruvate reductase A</fullName>
    </submittedName>
</protein>
<evidence type="ECO:0000256" key="2">
    <source>
        <dbReference type="ARBA" id="ARBA00023027"/>
    </source>
</evidence>
<keyword evidence="1" id="KW-0560">Oxidoreductase</keyword>
<dbReference type="RefSeq" id="WP_125031269.1">
    <property type="nucleotide sequence ID" value="NZ_JAPXVP010000011.1"/>
</dbReference>
<evidence type="ECO:0000259" key="3">
    <source>
        <dbReference type="Pfam" id="PF02826"/>
    </source>
</evidence>
<evidence type="ECO:0000313" key="4">
    <source>
        <dbReference type="EMBL" id="RRG20408.1"/>
    </source>
</evidence>
<proteinExistence type="predicted"/>
<sequence>MSILLVFENKDVNPWYETLKAKLPDTNIEIYPEVKNKSSVDFVICWKPKKNVLKEFGNVKVIQSVGASIDHITNSQHLSKDHLVTRIVDENLSNDMWEFLVTIVLSQLKNVKNYHKYQKAKVWEQLEYRSIHKTTVAILGLGSIGGYVAYKFAQFGFKLKGWSYSKKQISNVESFTGDDGLDACLSNSDFLINLLPLTENTKNILNKKTLQKLPQHSFVINVGRGEHLVESDLIELINCSKLSGALLDVFRTEPLPIEHPFWNHPKIQITPHIASLTNIESAIGQIVENYRRFKNNEELLHAVSIEKGY</sequence>
<name>A0A425XZC3_9BACT</name>
<organism evidence="4 5">
    <name type="scientific">Ancylomarina euxinus</name>
    <dbReference type="NCBI Taxonomy" id="2283627"/>
    <lineage>
        <taxon>Bacteria</taxon>
        <taxon>Pseudomonadati</taxon>
        <taxon>Bacteroidota</taxon>
        <taxon>Bacteroidia</taxon>
        <taxon>Marinilabiliales</taxon>
        <taxon>Marinifilaceae</taxon>
        <taxon>Ancylomarina</taxon>
    </lineage>
</organism>
<comment type="caution">
    <text evidence="4">The sequence shown here is derived from an EMBL/GenBank/DDBJ whole genome shotgun (WGS) entry which is preliminary data.</text>
</comment>
<dbReference type="PANTHER" id="PTHR43333:SF1">
    <property type="entry name" value="D-ISOMER SPECIFIC 2-HYDROXYACID DEHYDROGENASE NAD-BINDING DOMAIN-CONTAINING PROTEIN"/>
    <property type="match status" value="1"/>
</dbReference>
<dbReference type="Gene3D" id="3.40.50.720">
    <property type="entry name" value="NAD(P)-binding Rossmann-like Domain"/>
    <property type="match status" value="2"/>
</dbReference>
<dbReference type="EMBL" id="QQWG01000013">
    <property type="protein sequence ID" value="RRG20408.1"/>
    <property type="molecule type" value="Genomic_DNA"/>
</dbReference>
<reference evidence="4 5" key="1">
    <citation type="submission" date="2018-07" db="EMBL/GenBank/DDBJ databases">
        <title>Draft genome sequence of Ancylomarina sp. M1P.</title>
        <authorList>
            <person name="Yadav S."/>
            <person name="Villanueva L."/>
            <person name="Damste J.S.S."/>
        </authorList>
    </citation>
    <scope>NUCLEOTIDE SEQUENCE [LARGE SCALE GENOMIC DNA]</scope>
    <source>
        <strain evidence="4 5">M1P</strain>
    </source>
</reference>
<evidence type="ECO:0000313" key="5">
    <source>
        <dbReference type="Proteomes" id="UP000285794"/>
    </source>
</evidence>
<dbReference type="AlphaFoldDB" id="A0A425XZC3"/>
<keyword evidence="5" id="KW-1185">Reference proteome</keyword>
<keyword evidence="4" id="KW-0670">Pyruvate</keyword>